<dbReference type="Pfam" id="PF01370">
    <property type="entry name" value="Epimerase"/>
    <property type="match status" value="1"/>
</dbReference>
<feature type="domain" description="NAD-dependent epimerase/dehydratase" evidence="1">
    <location>
        <begin position="4"/>
        <end position="71"/>
    </location>
</feature>
<organism evidence="2">
    <name type="scientific">marine metagenome</name>
    <dbReference type="NCBI Taxonomy" id="408172"/>
    <lineage>
        <taxon>unclassified sequences</taxon>
        <taxon>metagenomes</taxon>
        <taxon>ecological metagenomes</taxon>
    </lineage>
</organism>
<protein>
    <recommendedName>
        <fullName evidence="1">NAD-dependent epimerase/dehydratase domain-containing protein</fullName>
    </recommendedName>
</protein>
<reference evidence="2" key="1">
    <citation type="submission" date="2018-05" db="EMBL/GenBank/DDBJ databases">
        <authorList>
            <person name="Lanie J.A."/>
            <person name="Ng W.-L."/>
            <person name="Kazmierczak K.M."/>
            <person name="Andrzejewski T.M."/>
            <person name="Davidsen T.M."/>
            <person name="Wayne K.J."/>
            <person name="Tettelin H."/>
            <person name="Glass J.I."/>
            <person name="Rusch D."/>
            <person name="Podicherti R."/>
            <person name="Tsui H.-C.T."/>
            <person name="Winkler M.E."/>
        </authorList>
    </citation>
    <scope>NUCLEOTIDE SEQUENCE</scope>
</reference>
<dbReference type="Gene3D" id="3.40.50.720">
    <property type="entry name" value="NAD(P)-binding Rossmann-like Domain"/>
    <property type="match status" value="1"/>
</dbReference>
<dbReference type="SUPFAM" id="SSF51735">
    <property type="entry name" value="NAD(P)-binding Rossmann-fold domains"/>
    <property type="match status" value="1"/>
</dbReference>
<name>A0A382S613_9ZZZZ</name>
<sequence>MKFLVTGSAGLIGRQVVKDLSDTHEVFSCYDKSKPEYGNAVKMDLLNHEMISNVLLETDPDVVIHLGAMTGV</sequence>
<dbReference type="AlphaFoldDB" id="A0A382S613"/>
<dbReference type="InterPro" id="IPR036291">
    <property type="entry name" value="NAD(P)-bd_dom_sf"/>
</dbReference>
<accession>A0A382S613</accession>
<evidence type="ECO:0000259" key="1">
    <source>
        <dbReference type="Pfam" id="PF01370"/>
    </source>
</evidence>
<gene>
    <name evidence="2" type="ORF">METZ01_LOCUS357185</name>
</gene>
<dbReference type="InterPro" id="IPR001509">
    <property type="entry name" value="Epimerase_deHydtase"/>
</dbReference>
<feature type="non-terminal residue" evidence="2">
    <location>
        <position position="72"/>
    </location>
</feature>
<evidence type="ECO:0000313" key="2">
    <source>
        <dbReference type="EMBL" id="SVD04331.1"/>
    </source>
</evidence>
<proteinExistence type="predicted"/>
<dbReference type="EMBL" id="UINC01126075">
    <property type="protein sequence ID" value="SVD04331.1"/>
    <property type="molecule type" value="Genomic_DNA"/>
</dbReference>